<name>A0A8J6P124_9BACT</name>
<reference evidence="2 3" key="1">
    <citation type="submission" date="2020-08" db="EMBL/GenBank/DDBJ databases">
        <title>Bridging the membrane lipid divide: bacteria of the FCB group superphylum have the potential to synthesize archaeal ether lipids.</title>
        <authorList>
            <person name="Villanueva L."/>
            <person name="Von Meijenfeldt F.A.B."/>
            <person name="Westbye A.B."/>
            <person name="Yadav S."/>
            <person name="Hopmans E.C."/>
            <person name="Dutilh B.E."/>
            <person name="Sinninghe Damste J.S."/>
        </authorList>
    </citation>
    <scope>NUCLEOTIDE SEQUENCE [LARGE SCALE GENOMIC DNA]</scope>
    <source>
        <strain evidence="2">NIOZ-UU17</strain>
    </source>
</reference>
<feature type="chain" id="PRO_5035287808" evidence="1">
    <location>
        <begin position="22"/>
        <end position="175"/>
    </location>
</feature>
<sequence length="175" mass="20290">MKKICTILVLLLVLFASQAGFGEKNAKDMFYLQSEIQTILSGLSDNLNRFEHLQKLLESTGKENKSYDEHKNIWLSTILAIQAISSICEYEYDLLTLFLDLKEHRRVHYLDVRIKSLETSAQQMAIMTDQIRINHRLMPPDLAELHLYEKLIKNIDSSIDLLKSGKNLILQLKKK</sequence>
<evidence type="ECO:0000256" key="1">
    <source>
        <dbReference type="SAM" id="SignalP"/>
    </source>
</evidence>
<protein>
    <submittedName>
        <fullName evidence="2">Uncharacterized protein</fullName>
    </submittedName>
</protein>
<evidence type="ECO:0000313" key="2">
    <source>
        <dbReference type="EMBL" id="MBC8430875.1"/>
    </source>
</evidence>
<comment type="caution">
    <text evidence="2">The sequence shown here is derived from an EMBL/GenBank/DDBJ whole genome shotgun (WGS) entry which is preliminary data.</text>
</comment>
<organism evidence="2 3">
    <name type="scientific">Candidatus Desulfatibia vada</name>
    <dbReference type="NCBI Taxonomy" id="2841696"/>
    <lineage>
        <taxon>Bacteria</taxon>
        <taxon>Pseudomonadati</taxon>
        <taxon>Thermodesulfobacteriota</taxon>
        <taxon>Desulfobacteria</taxon>
        <taxon>Desulfobacterales</taxon>
        <taxon>Desulfobacterales incertae sedis</taxon>
        <taxon>Candidatus Desulfatibia</taxon>
    </lineage>
</organism>
<accession>A0A8J6P124</accession>
<keyword evidence="1" id="KW-0732">Signal</keyword>
<dbReference type="Proteomes" id="UP000605201">
    <property type="component" value="Unassembled WGS sequence"/>
</dbReference>
<feature type="signal peptide" evidence="1">
    <location>
        <begin position="1"/>
        <end position="21"/>
    </location>
</feature>
<dbReference type="EMBL" id="JACNIG010000091">
    <property type="protein sequence ID" value="MBC8430875.1"/>
    <property type="molecule type" value="Genomic_DNA"/>
</dbReference>
<dbReference type="AlphaFoldDB" id="A0A8J6P124"/>
<proteinExistence type="predicted"/>
<gene>
    <name evidence="2" type="ORF">H8D96_03045</name>
</gene>
<evidence type="ECO:0000313" key="3">
    <source>
        <dbReference type="Proteomes" id="UP000605201"/>
    </source>
</evidence>